<sequence>MFYWRLIIIIIAIPLLQPLHYHCNYIYIYMHITMYTFGFGMYWEKPLSLLLLLGLLVCVAASPAHGRRRKASSLGNTEWDEPMETPIDEDDPVIKAMPNPEVPELYLPLKCSACGAVVEHAIHLLKPVIEDHLERKKRAAQDGKKTIQDFHPKEFETVDAFEQLCHEVSLLYGLEMKDAKVSSVFFTKSKTIGRVLGTWMPSFLISTCEELLDEQEEELVSAIFTAAEESAKQHPAIRARQLVCTKWQRSSGGCDKNGLPIDPRLEDSPDL</sequence>
<evidence type="ECO:0000256" key="2">
    <source>
        <dbReference type="SAM" id="Phobius"/>
    </source>
</evidence>
<dbReference type="VEuPathDB" id="TriTrypDB:BCY84_02234"/>
<evidence type="ECO:0000259" key="3">
    <source>
        <dbReference type="Pfam" id="PF11938"/>
    </source>
</evidence>
<dbReference type="AlphaFoldDB" id="A0A7J6YAI5"/>
<feature type="compositionally biased region" description="Acidic residues" evidence="1">
    <location>
        <begin position="78"/>
        <end position="91"/>
    </location>
</feature>
<evidence type="ECO:0000313" key="5">
    <source>
        <dbReference type="Proteomes" id="UP000583944"/>
    </source>
</evidence>
<keyword evidence="2" id="KW-1133">Transmembrane helix</keyword>
<dbReference type="Pfam" id="PF11938">
    <property type="entry name" value="DUF3456"/>
    <property type="match status" value="1"/>
</dbReference>
<organism evidence="4 5">
    <name type="scientific">Trypanosoma cruzi</name>
    <dbReference type="NCBI Taxonomy" id="5693"/>
    <lineage>
        <taxon>Eukaryota</taxon>
        <taxon>Discoba</taxon>
        <taxon>Euglenozoa</taxon>
        <taxon>Kinetoplastea</taxon>
        <taxon>Metakinetoplastina</taxon>
        <taxon>Trypanosomatida</taxon>
        <taxon>Trypanosomatidae</taxon>
        <taxon>Trypanosoma</taxon>
        <taxon>Schizotrypanum</taxon>
    </lineage>
</organism>
<feature type="region of interest" description="Disordered" evidence="1">
    <location>
        <begin position="71"/>
        <end position="92"/>
    </location>
</feature>
<dbReference type="InterPro" id="IPR021852">
    <property type="entry name" value="DUF3456"/>
</dbReference>
<reference evidence="4 5" key="1">
    <citation type="journal article" date="2019" name="Genome Biol. Evol.">
        <title>Nanopore Sequencing Significantly Improves Genome Assembly of the Protozoan Parasite Trypanosoma cruzi.</title>
        <authorList>
            <person name="Diaz-Viraque F."/>
            <person name="Pita S."/>
            <person name="Greif G."/>
            <person name="de Souza R.C.M."/>
            <person name="Iraola G."/>
            <person name="Robello C."/>
        </authorList>
    </citation>
    <scope>NUCLEOTIDE SEQUENCE [LARGE SCALE GENOMIC DNA]</scope>
    <source>
        <strain evidence="4 5">Berenice</strain>
    </source>
</reference>
<proteinExistence type="predicted"/>
<feature type="transmembrane region" description="Helical" evidence="2">
    <location>
        <begin position="7"/>
        <end position="27"/>
    </location>
</feature>
<protein>
    <recommendedName>
        <fullName evidence="3">DUF3456 domain-containing protein</fullName>
    </recommendedName>
</protein>
<keyword evidence="2" id="KW-0812">Transmembrane</keyword>
<comment type="caution">
    <text evidence="4">The sequence shown here is derived from an EMBL/GenBank/DDBJ whole genome shotgun (WGS) entry which is preliminary data.</text>
</comment>
<feature type="transmembrane region" description="Helical" evidence="2">
    <location>
        <begin position="47"/>
        <end position="64"/>
    </location>
</feature>
<evidence type="ECO:0000256" key="1">
    <source>
        <dbReference type="SAM" id="MobiDB-lite"/>
    </source>
</evidence>
<dbReference type="Proteomes" id="UP000583944">
    <property type="component" value="Unassembled WGS sequence"/>
</dbReference>
<feature type="domain" description="DUF3456" evidence="3">
    <location>
        <begin position="110"/>
        <end position="229"/>
    </location>
</feature>
<evidence type="ECO:0000313" key="4">
    <source>
        <dbReference type="EMBL" id="KAF5223426.1"/>
    </source>
</evidence>
<dbReference type="EMBL" id="JABDHM010000019">
    <property type="protein sequence ID" value="KAF5223426.1"/>
    <property type="molecule type" value="Genomic_DNA"/>
</dbReference>
<keyword evidence="2" id="KW-0472">Membrane</keyword>
<accession>A0A7J6YAI5</accession>
<name>A0A7J6YAI5_TRYCR</name>
<dbReference type="VEuPathDB" id="TriTrypDB:ECC02_003445"/>
<gene>
    <name evidence="4" type="ORF">ECC02_003445</name>
</gene>